<dbReference type="EMBL" id="CAADRP010001896">
    <property type="protein sequence ID" value="VFU55727.1"/>
    <property type="molecule type" value="Genomic_DNA"/>
</dbReference>
<sequence>MYKRPHNLKLVIQDNHTMCKFNEECLRLSKVKQTMESHILVEKESTLHHGPPCFTKDKQLESPLNRLFAKTRLLS</sequence>
<organism evidence="1">
    <name type="scientific">Salix viminalis</name>
    <name type="common">Common osier</name>
    <name type="synonym">Basket willow</name>
    <dbReference type="NCBI Taxonomy" id="40686"/>
    <lineage>
        <taxon>Eukaryota</taxon>
        <taxon>Viridiplantae</taxon>
        <taxon>Streptophyta</taxon>
        <taxon>Embryophyta</taxon>
        <taxon>Tracheophyta</taxon>
        <taxon>Spermatophyta</taxon>
        <taxon>Magnoliopsida</taxon>
        <taxon>eudicotyledons</taxon>
        <taxon>Gunneridae</taxon>
        <taxon>Pentapetalae</taxon>
        <taxon>rosids</taxon>
        <taxon>fabids</taxon>
        <taxon>Malpighiales</taxon>
        <taxon>Salicaceae</taxon>
        <taxon>Saliceae</taxon>
        <taxon>Salix</taxon>
    </lineage>
</organism>
<protein>
    <submittedName>
        <fullName evidence="1">Uncharacterized protein</fullName>
    </submittedName>
</protein>
<name>A0A6N2MQ24_SALVM</name>
<evidence type="ECO:0000313" key="1">
    <source>
        <dbReference type="EMBL" id="VFU55727.1"/>
    </source>
</evidence>
<accession>A0A6N2MQ24</accession>
<gene>
    <name evidence="1" type="ORF">SVIM_LOCUS397403</name>
</gene>
<dbReference type="AlphaFoldDB" id="A0A6N2MQ24"/>
<reference evidence="1" key="1">
    <citation type="submission" date="2019-03" db="EMBL/GenBank/DDBJ databases">
        <authorList>
            <person name="Mank J."/>
            <person name="Almeida P."/>
        </authorList>
    </citation>
    <scope>NUCLEOTIDE SEQUENCE</scope>
    <source>
        <strain evidence="1">78183</strain>
    </source>
</reference>
<proteinExistence type="predicted"/>